<evidence type="ECO:0000313" key="2">
    <source>
        <dbReference type="Proteomes" id="UP000675121"/>
    </source>
</evidence>
<organism evidence="1 2">
    <name type="scientific">Paraburkholderia domus</name>
    <dbReference type="NCBI Taxonomy" id="2793075"/>
    <lineage>
        <taxon>Bacteria</taxon>
        <taxon>Pseudomonadati</taxon>
        <taxon>Pseudomonadota</taxon>
        <taxon>Betaproteobacteria</taxon>
        <taxon>Burkholderiales</taxon>
        <taxon>Burkholderiaceae</taxon>
        <taxon>Paraburkholderia</taxon>
    </lineage>
</organism>
<dbReference type="EMBL" id="CAJNAS010000027">
    <property type="protein sequence ID" value="CAE6956945.1"/>
    <property type="molecule type" value="Genomic_DNA"/>
</dbReference>
<proteinExistence type="predicted"/>
<comment type="caution">
    <text evidence="1">The sequence shown here is derived from an EMBL/GenBank/DDBJ whole genome shotgun (WGS) entry which is preliminary data.</text>
</comment>
<evidence type="ECO:0000313" key="1">
    <source>
        <dbReference type="EMBL" id="CAE6956945.1"/>
    </source>
</evidence>
<accession>A0A9N8R263</accession>
<gene>
    <name evidence="1" type="ORF">R70211_06648</name>
</gene>
<dbReference type="AlphaFoldDB" id="A0A9N8R263"/>
<name>A0A9N8R263_9BURK</name>
<sequence>MATWVFTVPTAICRSRANADLQKRLRNAYEYRDSLLGFVLTHFTLLGVGK</sequence>
<protein>
    <submittedName>
        <fullName evidence="1">Uncharacterized protein</fullName>
    </submittedName>
</protein>
<keyword evidence="2" id="KW-1185">Reference proteome</keyword>
<reference evidence="1" key="1">
    <citation type="submission" date="2021-02" db="EMBL/GenBank/DDBJ databases">
        <authorList>
            <person name="Vanwijnsberghe S."/>
        </authorList>
    </citation>
    <scope>NUCLEOTIDE SEQUENCE</scope>
    <source>
        <strain evidence="1">R-70211</strain>
    </source>
</reference>
<dbReference type="RefSeq" id="WP_201082499.1">
    <property type="nucleotide sequence ID" value="NZ_CAJNAS010000027.1"/>
</dbReference>
<dbReference type="Proteomes" id="UP000675121">
    <property type="component" value="Unassembled WGS sequence"/>
</dbReference>